<accession>A0A9D2ACY5</accession>
<reference evidence="2" key="2">
    <citation type="submission" date="2021-04" db="EMBL/GenBank/DDBJ databases">
        <authorList>
            <person name="Gilroy R."/>
        </authorList>
    </citation>
    <scope>NUCLEOTIDE SEQUENCE</scope>
    <source>
        <strain evidence="2">23274</strain>
    </source>
</reference>
<keyword evidence="1" id="KW-0732">Signal</keyword>
<sequence length="448" mass="51111">MRKSITLLLAALITCSMAWGKDGEKRPAKVYFKDGKLHFSSIDEQFHLWMDNRIYLDAAIYSPVRDVSGLTSKINKDLEEDDGHFRFSNGVSVRRARFALKAEFYRNWFAELDLDFANNEVEIKDLFVGYRFNKRLSLKAGHFKVPMSMERTTSSKYLSLAERPMAVEAFADGRRLGIAATAWGNGWWVSGGAFGREIDIIQKERNRGDDGWALAARVALSTPAEKEWTVHVGGYANYQTPAEGGLDDRMAVFRTFPESRVDRRRFVQTEIENVRHYAVAGVEAGFRFRKWLAYGEYIYTNLSRYTYGSEKQKTDLENAIFNGWYVTASYMILGENRRYAPDEAEFSELGQSAKGHRLEIAGRVSHINLNDFHDPKAYITGGKATSYSAALNWMPVRNVMLGLNYIYMDNDKYADSKGQITFNNKALSDALPKGIDFHVCQLRIMVSF</sequence>
<dbReference type="AlphaFoldDB" id="A0A9D2ACY5"/>
<proteinExistence type="predicted"/>
<comment type="caution">
    <text evidence="2">The sequence shown here is derived from an EMBL/GenBank/DDBJ whole genome shotgun (WGS) entry which is preliminary data.</text>
</comment>
<dbReference type="Proteomes" id="UP000824202">
    <property type="component" value="Unassembled WGS sequence"/>
</dbReference>
<dbReference type="Gene3D" id="2.40.160.10">
    <property type="entry name" value="Porin"/>
    <property type="match status" value="1"/>
</dbReference>
<feature type="signal peptide" evidence="1">
    <location>
        <begin position="1"/>
        <end position="18"/>
    </location>
</feature>
<name>A0A9D2ACY5_9BACT</name>
<evidence type="ECO:0000256" key="1">
    <source>
        <dbReference type="SAM" id="SignalP"/>
    </source>
</evidence>
<dbReference type="InterPro" id="IPR023614">
    <property type="entry name" value="Porin_dom_sf"/>
</dbReference>
<evidence type="ECO:0000313" key="2">
    <source>
        <dbReference type="EMBL" id="HIX04360.1"/>
    </source>
</evidence>
<protein>
    <submittedName>
        <fullName evidence="2">OprO/OprP family phosphate-selective porin</fullName>
    </submittedName>
</protein>
<organism evidence="2 3">
    <name type="scientific">Candidatus Odoribacter faecigallinarum</name>
    <dbReference type="NCBI Taxonomy" id="2838706"/>
    <lineage>
        <taxon>Bacteria</taxon>
        <taxon>Pseudomonadati</taxon>
        <taxon>Bacteroidota</taxon>
        <taxon>Bacteroidia</taxon>
        <taxon>Bacteroidales</taxon>
        <taxon>Odoribacteraceae</taxon>
        <taxon>Odoribacter</taxon>
    </lineage>
</organism>
<dbReference type="SUPFAM" id="SSF56935">
    <property type="entry name" value="Porins"/>
    <property type="match status" value="1"/>
</dbReference>
<dbReference type="EMBL" id="DXFT01000190">
    <property type="protein sequence ID" value="HIX04360.1"/>
    <property type="molecule type" value="Genomic_DNA"/>
</dbReference>
<feature type="chain" id="PRO_5038953457" evidence="1">
    <location>
        <begin position="19"/>
        <end position="448"/>
    </location>
</feature>
<dbReference type="InterPro" id="IPR010870">
    <property type="entry name" value="Porin_O/P"/>
</dbReference>
<gene>
    <name evidence="2" type="ORF">H9863_09655</name>
</gene>
<reference evidence="2" key="1">
    <citation type="journal article" date="2021" name="PeerJ">
        <title>Extensive microbial diversity within the chicken gut microbiome revealed by metagenomics and culture.</title>
        <authorList>
            <person name="Gilroy R."/>
            <person name="Ravi A."/>
            <person name="Getino M."/>
            <person name="Pursley I."/>
            <person name="Horton D.L."/>
            <person name="Alikhan N.F."/>
            <person name="Baker D."/>
            <person name="Gharbi K."/>
            <person name="Hall N."/>
            <person name="Watson M."/>
            <person name="Adriaenssens E.M."/>
            <person name="Foster-Nyarko E."/>
            <person name="Jarju S."/>
            <person name="Secka A."/>
            <person name="Antonio M."/>
            <person name="Oren A."/>
            <person name="Chaudhuri R.R."/>
            <person name="La Ragione R."/>
            <person name="Hildebrand F."/>
            <person name="Pallen M.J."/>
        </authorList>
    </citation>
    <scope>NUCLEOTIDE SEQUENCE</scope>
    <source>
        <strain evidence="2">23274</strain>
    </source>
</reference>
<dbReference type="Pfam" id="PF07396">
    <property type="entry name" value="Porin_O_P"/>
    <property type="match status" value="1"/>
</dbReference>
<evidence type="ECO:0000313" key="3">
    <source>
        <dbReference type="Proteomes" id="UP000824202"/>
    </source>
</evidence>